<reference evidence="1 2" key="1">
    <citation type="submission" date="2019-09" db="EMBL/GenBank/DDBJ databases">
        <authorList>
            <person name="Ou C."/>
        </authorList>
    </citation>
    <scope>NUCLEOTIDE SEQUENCE [LARGE SCALE GENOMIC DNA]</scope>
    <source>
        <strain evidence="1">S2</strain>
        <tissue evidence="1">Leaf</tissue>
    </source>
</reference>
<accession>A0A5N5I7Q2</accession>
<proteinExistence type="predicted"/>
<protein>
    <submittedName>
        <fullName evidence="1">Uncharacterized protein</fullName>
    </submittedName>
</protein>
<dbReference type="AlphaFoldDB" id="A0A5N5I7Q2"/>
<dbReference type="Proteomes" id="UP000327157">
    <property type="component" value="Chromosome 5"/>
</dbReference>
<evidence type="ECO:0000313" key="2">
    <source>
        <dbReference type="Proteomes" id="UP000327157"/>
    </source>
</evidence>
<keyword evidence="2" id="KW-1185">Reference proteome</keyword>
<organism evidence="1 2">
    <name type="scientific">Pyrus ussuriensis x Pyrus communis</name>
    <dbReference type="NCBI Taxonomy" id="2448454"/>
    <lineage>
        <taxon>Eukaryota</taxon>
        <taxon>Viridiplantae</taxon>
        <taxon>Streptophyta</taxon>
        <taxon>Embryophyta</taxon>
        <taxon>Tracheophyta</taxon>
        <taxon>Spermatophyta</taxon>
        <taxon>Magnoliopsida</taxon>
        <taxon>eudicotyledons</taxon>
        <taxon>Gunneridae</taxon>
        <taxon>Pentapetalae</taxon>
        <taxon>rosids</taxon>
        <taxon>fabids</taxon>
        <taxon>Rosales</taxon>
        <taxon>Rosaceae</taxon>
        <taxon>Amygdaloideae</taxon>
        <taxon>Maleae</taxon>
        <taxon>Pyrus</taxon>
    </lineage>
</organism>
<reference evidence="1 2" key="3">
    <citation type="submission" date="2019-11" db="EMBL/GenBank/DDBJ databases">
        <title>A de novo genome assembly of a pear dwarfing rootstock.</title>
        <authorList>
            <person name="Wang F."/>
            <person name="Wang J."/>
            <person name="Li S."/>
            <person name="Zhang Y."/>
            <person name="Fang M."/>
            <person name="Ma L."/>
            <person name="Zhao Y."/>
            <person name="Jiang S."/>
        </authorList>
    </citation>
    <scope>NUCLEOTIDE SEQUENCE [LARGE SCALE GENOMIC DNA]</scope>
    <source>
        <strain evidence="1">S2</strain>
        <tissue evidence="1">Leaf</tissue>
    </source>
</reference>
<sequence>MSNLINSCKAVTTVSRLPPLAHSSAATAPAQMDHMPIGPGVSQAPASSASSVALPISARCGHHHPRTPYTPSISTTNASGDVYVQPGDELAGSLHISNWFFKSPPSSFLPRLPSSLWIPHRM</sequence>
<evidence type="ECO:0000313" key="1">
    <source>
        <dbReference type="EMBL" id="KAB2635237.1"/>
    </source>
</evidence>
<dbReference type="EMBL" id="SMOL01000004">
    <property type="protein sequence ID" value="KAB2635237.1"/>
    <property type="molecule type" value="Genomic_DNA"/>
</dbReference>
<comment type="caution">
    <text evidence="1">The sequence shown here is derived from an EMBL/GenBank/DDBJ whole genome shotgun (WGS) entry which is preliminary data.</text>
</comment>
<name>A0A5N5I7Q2_9ROSA</name>
<gene>
    <name evidence="1" type="ORF">D8674_025771</name>
</gene>
<reference evidence="2" key="2">
    <citation type="submission" date="2019-10" db="EMBL/GenBank/DDBJ databases">
        <title>A de novo genome assembly of a pear dwarfing rootstock.</title>
        <authorList>
            <person name="Wang F."/>
            <person name="Wang J."/>
            <person name="Li S."/>
            <person name="Zhang Y."/>
            <person name="Fang M."/>
            <person name="Ma L."/>
            <person name="Zhao Y."/>
            <person name="Jiang S."/>
        </authorList>
    </citation>
    <scope>NUCLEOTIDE SEQUENCE [LARGE SCALE GENOMIC DNA]</scope>
</reference>